<dbReference type="PANTHER" id="PTHR43849:SF2">
    <property type="entry name" value="BLL3936 PROTEIN"/>
    <property type="match status" value="1"/>
</dbReference>
<feature type="transmembrane region" description="Helical" evidence="1">
    <location>
        <begin position="475"/>
        <end position="495"/>
    </location>
</feature>
<feature type="transmembrane region" description="Helical" evidence="1">
    <location>
        <begin position="30"/>
        <end position="50"/>
    </location>
</feature>
<dbReference type="OrthoDB" id="9759894at2"/>
<dbReference type="Pfam" id="PF06808">
    <property type="entry name" value="DctM"/>
    <property type="match status" value="1"/>
</dbReference>
<feature type="transmembrane region" description="Helical" evidence="1">
    <location>
        <begin position="378"/>
        <end position="402"/>
    </location>
</feature>
<evidence type="ECO:0000256" key="1">
    <source>
        <dbReference type="SAM" id="Phobius"/>
    </source>
</evidence>
<organism evidence="3 4">
    <name type="scientific">Desulfofundulus salinus</name>
    <dbReference type="NCBI Taxonomy" id="2419843"/>
    <lineage>
        <taxon>Bacteria</taxon>
        <taxon>Bacillati</taxon>
        <taxon>Bacillota</taxon>
        <taxon>Clostridia</taxon>
        <taxon>Eubacteriales</taxon>
        <taxon>Peptococcaceae</taxon>
        <taxon>Desulfofundulus</taxon>
    </lineage>
</organism>
<name>A0A494WRH7_9FIRM</name>
<feature type="transmembrane region" description="Helical" evidence="1">
    <location>
        <begin position="87"/>
        <end position="106"/>
    </location>
</feature>
<dbReference type="Proteomes" id="UP000271256">
    <property type="component" value="Unassembled WGS sequence"/>
</dbReference>
<keyword evidence="4" id="KW-1185">Reference proteome</keyword>
<feature type="domain" description="TRAP C4-dicarboxylate transport system permease DctM subunit" evidence="2">
    <location>
        <begin position="128"/>
        <end position="561"/>
    </location>
</feature>
<reference evidence="3 4" key="1">
    <citation type="submission" date="2018-10" db="EMBL/GenBank/DDBJ databases">
        <authorList>
            <person name="Grouzdev D.S."/>
            <person name="Krutkina M.S."/>
            <person name="Tourova T.P."/>
            <person name="Nazina T.N."/>
        </authorList>
    </citation>
    <scope>NUCLEOTIDE SEQUENCE [LARGE SCALE GENOMIC DNA]</scope>
    <source>
        <strain evidence="3 4">435</strain>
    </source>
</reference>
<feature type="transmembrane region" description="Helical" evidence="1">
    <location>
        <begin position="288"/>
        <end position="306"/>
    </location>
</feature>
<dbReference type="EMBL" id="RBWE01000001">
    <property type="protein sequence ID" value="RKO65839.1"/>
    <property type="molecule type" value="Genomic_DNA"/>
</dbReference>
<evidence type="ECO:0000259" key="2">
    <source>
        <dbReference type="Pfam" id="PF06808"/>
    </source>
</evidence>
<feature type="transmembrane region" description="Helical" evidence="1">
    <location>
        <begin position="441"/>
        <end position="463"/>
    </location>
</feature>
<feature type="transmembrane region" description="Helical" evidence="1">
    <location>
        <begin position="353"/>
        <end position="372"/>
    </location>
</feature>
<dbReference type="NCBIfam" id="TIGR02123">
    <property type="entry name" value="TRAP_fused"/>
    <property type="match status" value="1"/>
</dbReference>
<proteinExistence type="predicted"/>
<dbReference type="PANTHER" id="PTHR43849">
    <property type="entry name" value="BLL3936 PROTEIN"/>
    <property type="match status" value="1"/>
</dbReference>
<protein>
    <submittedName>
        <fullName evidence="3">TRAP transporter permease</fullName>
    </submittedName>
</protein>
<sequence length="650" mass="69180">MASPNTKEISLARDREAGGSTRKLSGWQKTIVAVIAILFSLFEIIANSLINMEEIYRNAISLAFMVTLAILLYPATRKSSQHRLSHWDALLAMVGAASVLYIVLFYTDLHVMRKSQAIMTDYIFAALTIVILLEVSRRVVGWFIPALCVLFLIYALYARYFPGMFAMAGFSLERLLFRMYMTTDGIFGMTLSIASTYIFIFILFGAFLRATGAASFFNDLAMALAGRWQGGPAQVAVISSAMMGSLNGSAVSNVATTGTFTIPLMKRVGYEPHFAGAVEAVSSTGGMIMPPIMGAAAFIMAGFLGIPYSTVILAAIVPALLYYASVIISVYLEARRLNLKGLDPSTLPRTSKILRERGVLLIPILVIFVTLLTGKTPLYAGFLGILTTIAASFFVPGCRLTLTKFLTALEEGATGILQVGIACASVGIIVGVVNMTGVGSVFAYNIINLSQGSILLALILVLLTSILLSMGLPSTALYIVVAVTAAPALVKAGVLPLAAHFFVFWFGAISNITPPVALASYTAAGIAESDPMRTGWAAFRLAIPGFLIPFLAAYNPILLMQTPPGESFSVPAMLLAVVTGLVGVSGLSVATINFLKGYLSLPERLLFFVGSTLLIIPGLVTDSIGMGILAIALALHFARASKEPHKAAVP</sequence>
<feature type="transmembrane region" description="Helical" evidence="1">
    <location>
        <begin position="312"/>
        <end position="332"/>
    </location>
</feature>
<dbReference type="InterPro" id="IPR010656">
    <property type="entry name" value="DctM"/>
</dbReference>
<dbReference type="InterPro" id="IPR011853">
    <property type="entry name" value="TRAP_DctM-Dct_fused"/>
</dbReference>
<keyword evidence="1" id="KW-1133">Transmembrane helix</keyword>
<evidence type="ECO:0000313" key="4">
    <source>
        <dbReference type="Proteomes" id="UP000271256"/>
    </source>
</evidence>
<feature type="transmembrane region" description="Helical" evidence="1">
    <location>
        <begin position="185"/>
        <end position="208"/>
    </location>
</feature>
<keyword evidence="1" id="KW-0812">Transmembrane</keyword>
<feature type="transmembrane region" description="Helical" evidence="1">
    <location>
        <begin position="574"/>
        <end position="595"/>
    </location>
</feature>
<comment type="caution">
    <text evidence="3">The sequence shown here is derived from an EMBL/GenBank/DDBJ whole genome shotgun (WGS) entry which is preliminary data.</text>
</comment>
<gene>
    <name evidence="3" type="ORF">D7024_01925</name>
</gene>
<evidence type="ECO:0000313" key="3">
    <source>
        <dbReference type="EMBL" id="RKO65839.1"/>
    </source>
</evidence>
<feature type="transmembrane region" description="Helical" evidence="1">
    <location>
        <begin position="501"/>
        <end position="524"/>
    </location>
</feature>
<feature type="transmembrane region" description="Helical" evidence="1">
    <location>
        <begin position="414"/>
        <end position="435"/>
    </location>
</feature>
<dbReference type="AlphaFoldDB" id="A0A494WRH7"/>
<feature type="transmembrane region" description="Helical" evidence="1">
    <location>
        <begin position="142"/>
        <end position="165"/>
    </location>
</feature>
<feature type="transmembrane region" description="Helical" evidence="1">
    <location>
        <begin position="56"/>
        <end position="75"/>
    </location>
</feature>
<feature type="transmembrane region" description="Helical" evidence="1">
    <location>
        <begin position="607"/>
        <end position="635"/>
    </location>
</feature>
<keyword evidence="1" id="KW-0472">Membrane</keyword>
<feature type="transmembrane region" description="Helical" evidence="1">
    <location>
        <begin position="118"/>
        <end position="135"/>
    </location>
</feature>
<feature type="transmembrane region" description="Helical" evidence="1">
    <location>
        <begin position="536"/>
        <end position="554"/>
    </location>
</feature>
<accession>A0A494WRH7</accession>
<dbReference type="RefSeq" id="WP_121450306.1">
    <property type="nucleotide sequence ID" value="NZ_RBWE01000001.1"/>
</dbReference>